<dbReference type="RefSeq" id="WP_233473075.1">
    <property type="nucleotide sequence ID" value="NZ_BONS01000019.1"/>
</dbReference>
<organism evidence="4 5">
    <name type="scientific">Longispora fulva</name>
    <dbReference type="NCBI Taxonomy" id="619741"/>
    <lineage>
        <taxon>Bacteria</taxon>
        <taxon>Bacillati</taxon>
        <taxon>Actinomycetota</taxon>
        <taxon>Actinomycetes</taxon>
        <taxon>Micromonosporales</taxon>
        <taxon>Micromonosporaceae</taxon>
        <taxon>Longispora</taxon>
    </lineage>
</organism>
<reference evidence="4" key="1">
    <citation type="submission" date="2020-11" db="EMBL/GenBank/DDBJ databases">
        <title>Sequencing the genomes of 1000 actinobacteria strains.</title>
        <authorList>
            <person name="Klenk H.-P."/>
        </authorList>
    </citation>
    <scope>NUCLEOTIDE SEQUENCE</scope>
    <source>
        <strain evidence="4">DSM 45356</strain>
    </source>
</reference>
<feature type="domain" description="NodB homology" evidence="3">
    <location>
        <begin position="75"/>
        <end position="276"/>
    </location>
</feature>
<dbReference type="GO" id="GO:0016810">
    <property type="term" value="F:hydrolase activity, acting on carbon-nitrogen (but not peptide) bonds"/>
    <property type="evidence" value="ECO:0007669"/>
    <property type="project" value="InterPro"/>
</dbReference>
<dbReference type="Gene3D" id="3.20.20.370">
    <property type="entry name" value="Glycoside hydrolase/deacetylase"/>
    <property type="match status" value="1"/>
</dbReference>
<accession>A0A8J7GWY9</accession>
<dbReference type="GO" id="GO:0005975">
    <property type="term" value="P:carbohydrate metabolic process"/>
    <property type="evidence" value="ECO:0007669"/>
    <property type="project" value="InterPro"/>
</dbReference>
<dbReference type="PROSITE" id="PS51257">
    <property type="entry name" value="PROKAR_LIPOPROTEIN"/>
    <property type="match status" value="1"/>
</dbReference>
<dbReference type="InterPro" id="IPR002509">
    <property type="entry name" value="NODB_dom"/>
</dbReference>
<sequence>MRAPLTVVALLSCALLAGCGVAAAPAAGPSRVPLTTASPTPSPTPSPSPSPSPSPGAAPAGRPAPVVNFGKRTGNRVALTFDADLTADMRAKLRAGSVKSYANTRVLDVLEREKVPGTFFMSGMFVEEYPEFTRRLAANPTFELANHSFSHRGFTPNCYTLGQVPAGEMTGEVARTFQLLDGYGGRQTRFFRFPGLCHDPAALAAVGAQGVTVVDGDVVSGDPFATNPKAVSDAVLGKVRAGSIVIMHCTDVNAPVTDKALPAIIAGLRAKGLEPVVLSDLF</sequence>
<evidence type="ECO:0000256" key="1">
    <source>
        <dbReference type="SAM" id="MobiDB-lite"/>
    </source>
</evidence>
<name>A0A8J7GWY9_9ACTN</name>
<evidence type="ECO:0000313" key="5">
    <source>
        <dbReference type="Proteomes" id="UP000622552"/>
    </source>
</evidence>
<dbReference type="InterPro" id="IPR050248">
    <property type="entry name" value="Polysacc_deacetylase_ArnD"/>
</dbReference>
<dbReference type="SUPFAM" id="SSF88713">
    <property type="entry name" value="Glycoside hydrolase/deacetylase"/>
    <property type="match status" value="1"/>
</dbReference>
<dbReference type="AlphaFoldDB" id="A0A8J7GWY9"/>
<dbReference type="InterPro" id="IPR011330">
    <property type="entry name" value="Glyco_hydro/deAcase_b/a-brl"/>
</dbReference>
<feature type="chain" id="PRO_5035151410" evidence="2">
    <location>
        <begin position="24"/>
        <end position="282"/>
    </location>
</feature>
<dbReference type="EMBL" id="JADOUF010000001">
    <property type="protein sequence ID" value="MBG6140855.1"/>
    <property type="molecule type" value="Genomic_DNA"/>
</dbReference>
<feature type="signal peptide" evidence="2">
    <location>
        <begin position="1"/>
        <end position="23"/>
    </location>
</feature>
<keyword evidence="2" id="KW-0732">Signal</keyword>
<dbReference type="PANTHER" id="PTHR10587">
    <property type="entry name" value="GLYCOSYL TRANSFERASE-RELATED"/>
    <property type="match status" value="1"/>
</dbReference>
<feature type="compositionally biased region" description="Pro residues" evidence="1">
    <location>
        <begin position="40"/>
        <end position="56"/>
    </location>
</feature>
<evidence type="ECO:0000256" key="2">
    <source>
        <dbReference type="SAM" id="SignalP"/>
    </source>
</evidence>
<protein>
    <submittedName>
        <fullName evidence="4">Peptidoglycan/xylan/chitin deacetylase (PgdA/CDA1 family)</fullName>
    </submittedName>
</protein>
<dbReference type="Pfam" id="PF01522">
    <property type="entry name" value="Polysacc_deac_1"/>
    <property type="match status" value="1"/>
</dbReference>
<evidence type="ECO:0000259" key="3">
    <source>
        <dbReference type="PROSITE" id="PS51677"/>
    </source>
</evidence>
<dbReference type="PANTHER" id="PTHR10587:SF134">
    <property type="entry name" value="SECRETED PROTEIN"/>
    <property type="match status" value="1"/>
</dbReference>
<dbReference type="PROSITE" id="PS51677">
    <property type="entry name" value="NODB"/>
    <property type="match status" value="1"/>
</dbReference>
<gene>
    <name evidence="4" type="ORF">IW245_007049</name>
</gene>
<dbReference type="Proteomes" id="UP000622552">
    <property type="component" value="Unassembled WGS sequence"/>
</dbReference>
<evidence type="ECO:0000313" key="4">
    <source>
        <dbReference type="EMBL" id="MBG6140855.1"/>
    </source>
</evidence>
<comment type="caution">
    <text evidence="4">The sequence shown here is derived from an EMBL/GenBank/DDBJ whole genome shotgun (WGS) entry which is preliminary data.</text>
</comment>
<keyword evidence="5" id="KW-1185">Reference proteome</keyword>
<feature type="compositionally biased region" description="Low complexity" evidence="1">
    <location>
        <begin position="28"/>
        <end position="39"/>
    </location>
</feature>
<feature type="region of interest" description="Disordered" evidence="1">
    <location>
        <begin position="28"/>
        <end position="69"/>
    </location>
</feature>
<proteinExistence type="predicted"/>